<dbReference type="PRINTS" id="PR00368">
    <property type="entry name" value="FADPNR"/>
</dbReference>
<dbReference type="InterPro" id="IPR027477">
    <property type="entry name" value="Succ_DH/fumarate_Rdtase_cat_sf"/>
</dbReference>
<keyword evidence="5" id="KW-0274">FAD</keyword>
<evidence type="ECO:0000256" key="3">
    <source>
        <dbReference type="ARBA" id="ARBA00008040"/>
    </source>
</evidence>
<dbReference type="AlphaFoldDB" id="A0A5P8NZE7"/>
<sequence length="547" mass="60140">MIYDVIVVGGGIAGLMAAIEAKTSSNKVAVITKGNIFKSNSSLASGGINAVLDKNNTHEIKKHIDDTIKGGYGLSDKKSVSYMCNRAPNIIKKLLSYGVEFDKDENGEIAQRSFGGGVSKRTCYVGDKTGSAIMQVLIKQAKIVGVDFVANNFVMNVTKLKNKISGVVAIRRIDSSLMVYPAKSVILAGGGYAGIYRGHSTNAQDYTGDMLAIALRSGLNLKDMEFVQFHPTGMAKSSYLISEAARGEGGYLVNSDGERFVNELETRDIVARAILTQVNNGKKVYLDLRHLDKEHIETKLPSLYKAAYNQAGIDVTTELLEVTPVAHYSMGGIESKMTKTDIKGLFACGECAVNGIHGANRLGGNSLLEGAVFGELAGKKAKEYAKHKEFLPIDYNIVVKDQKVVDKIFDRDTSKNFNSMRISMGETMFKNAGIHRDYNSLIRAYDYIKYLRKEAGTLHCIDKGRNNNVELISILELKNALEVAEVVILSALEREESRGAHSRDDFTKTLKANEKSILVNELKKGYFQIWYEHKSALLNCIIKKIKN</sequence>
<dbReference type="EMBL" id="CP043617">
    <property type="protein sequence ID" value="QFR48822.1"/>
    <property type="molecule type" value="Genomic_DNA"/>
</dbReference>
<comment type="cofactor">
    <cofactor evidence="1">
        <name>FAD</name>
        <dbReference type="ChEBI" id="CHEBI:57692"/>
    </cofactor>
</comment>
<keyword evidence="4" id="KW-0285">Flavoprotein</keyword>
<dbReference type="InterPro" id="IPR030664">
    <property type="entry name" value="SdhA/FrdA/AprA"/>
</dbReference>
<reference evidence="11 12" key="1">
    <citation type="submission" date="2019-09" db="EMBL/GenBank/DDBJ databases">
        <title>Sulfurimonas gotlandica sp. nov., a chemoautotrophic and psychrotolerant epsilonproteobacterium isolated from a pelagic redoxcline, and an emended description of the genus Sulfurimonas.</title>
        <authorList>
            <person name="Wang S."/>
            <person name="Jiang L."/>
            <person name="Shao S."/>
        </authorList>
    </citation>
    <scope>NUCLEOTIDE SEQUENCE [LARGE SCALE GENOMIC DNA]</scope>
    <source>
        <strain evidence="11 12">GYSZ_1</strain>
    </source>
</reference>
<dbReference type="FunFam" id="3.90.700.10:FF:000005">
    <property type="entry name" value="Succinate dehydrogenase flavoprotein subunit"/>
    <property type="match status" value="1"/>
</dbReference>
<dbReference type="GO" id="GO:0009061">
    <property type="term" value="P:anaerobic respiration"/>
    <property type="evidence" value="ECO:0007669"/>
    <property type="project" value="TreeGrafter"/>
</dbReference>
<accession>A0A5P8NZE7</accession>
<evidence type="ECO:0000256" key="8">
    <source>
        <dbReference type="PIRSR" id="PIRSR000171-1"/>
    </source>
</evidence>
<evidence type="ECO:0000259" key="10">
    <source>
        <dbReference type="Pfam" id="PF02910"/>
    </source>
</evidence>
<protein>
    <submittedName>
        <fullName evidence="11">FAD-dependent oxidoreductase</fullName>
    </submittedName>
</protein>
<dbReference type="RefSeq" id="WP_152306765.1">
    <property type="nucleotide sequence ID" value="NZ_CP043617.1"/>
</dbReference>
<evidence type="ECO:0000256" key="4">
    <source>
        <dbReference type="ARBA" id="ARBA00022630"/>
    </source>
</evidence>
<organism evidence="11 12">
    <name type="scientific">Sulfurimonas lithotrophica</name>
    <dbReference type="NCBI Taxonomy" id="2590022"/>
    <lineage>
        <taxon>Bacteria</taxon>
        <taxon>Pseudomonadati</taxon>
        <taxon>Campylobacterota</taxon>
        <taxon>Epsilonproteobacteria</taxon>
        <taxon>Campylobacterales</taxon>
        <taxon>Sulfurimonadaceae</taxon>
        <taxon>Sulfurimonas</taxon>
    </lineage>
</organism>
<keyword evidence="12" id="KW-1185">Reference proteome</keyword>
<dbReference type="PIRSF" id="PIRSF000171">
    <property type="entry name" value="SDHA_APRA_LASPO"/>
    <property type="match status" value="1"/>
</dbReference>
<dbReference type="SUPFAM" id="SSF56425">
    <property type="entry name" value="Succinate dehydrogenase/fumarate reductase flavoprotein, catalytic domain"/>
    <property type="match status" value="1"/>
</dbReference>
<keyword evidence="6" id="KW-0249">Electron transport</keyword>
<dbReference type="KEGG" id="sulg:FJR48_03435"/>
<feature type="domain" description="Fumarate reductase/succinate dehydrogenase flavoprotein-like C-terminal" evidence="10">
    <location>
        <begin position="423"/>
        <end position="509"/>
    </location>
</feature>
<dbReference type="SUPFAM" id="SSF46977">
    <property type="entry name" value="Succinate dehydrogenase/fumarate reductase flavoprotein C-terminal domain"/>
    <property type="match status" value="1"/>
</dbReference>
<dbReference type="SUPFAM" id="SSF51905">
    <property type="entry name" value="FAD/NAD(P)-binding domain"/>
    <property type="match status" value="1"/>
</dbReference>
<keyword evidence="7" id="KW-0560">Oxidoreductase</keyword>
<evidence type="ECO:0000259" key="9">
    <source>
        <dbReference type="Pfam" id="PF00890"/>
    </source>
</evidence>
<dbReference type="Gene3D" id="3.50.50.60">
    <property type="entry name" value="FAD/NAD(P)-binding domain"/>
    <property type="match status" value="1"/>
</dbReference>
<dbReference type="Gene3D" id="1.20.58.100">
    <property type="entry name" value="Fumarate reductase/succinate dehydrogenase flavoprotein-like, C-terminal domain"/>
    <property type="match status" value="1"/>
</dbReference>
<proteinExistence type="inferred from homology"/>
<evidence type="ECO:0000313" key="12">
    <source>
        <dbReference type="Proteomes" id="UP000326944"/>
    </source>
</evidence>
<comment type="similarity">
    <text evidence="3">Belongs to the FAD-dependent oxidoreductase 2 family. FRD/SDH subfamily.</text>
</comment>
<dbReference type="GO" id="GO:0000104">
    <property type="term" value="F:succinate dehydrogenase activity"/>
    <property type="evidence" value="ECO:0007669"/>
    <property type="project" value="TreeGrafter"/>
</dbReference>
<dbReference type="Proteomes" id="UP000326944">
    <property type="component" value="Chromosome"/>
</dbReference>
<dbReference type="Pfam" id="PF02910">
    <property type="entry name" value="Succ_DH_flav_C"/>
    <property type="match status" value="1"/>
</dbReference>
<name>A0A5P8NZE7_9BACT</name>
<dbReference type="GO" id="GO:0050660">
    <property type="term" value="F:flavin adenine dinucleotide binding"/>
    <property type="evidence" value="ECO:0007669"/>
    <property type="project" value="TreeGrafter"/>
</dbReference>
<feature type="active site" description="Proton acceptor" evidence="8">
    <location>
        <position position="267"/>
    </location>
</feature>
<dbReference type="OrthoDB" id="9806724at2"/>
<evidence type="ECO:0000256" key="1">
    <source>
        <dbReference type="ARBA" id="ARBA00001974"/>
    </source>
</evidence>
<dbReference type="GO" id="GO:0009055">
    <property type="term" value="F:electron transfer activity"/>
    <property type="evidence" value="ECO:0007669"/>
    <property type="project" value="TreeGrafter"/>
</dbReference>
<keyword evidence="6" id="KW-0813">Transport</keyword>
<comment type="subcellular location">
    <subcellularLocation>
        <location evidence="2">Cell membrane</location>
        <topology evidence="2">Peripheral membrane protein</topology>
    </subcellularLocation>
</comment>
<dbReference type="InterPro" id="IPR036188">
    <property type="entry name" value="FAD/NAD-bd_sf"/>
</dbReference>
<evidence type="ECO:0000256" key="6">
    <source>
        <dbReference type="ARBA" id="ARBA00022982"/>
    </source>
</evidence>
<dbReference type="InterPro" id="IPR015939">
    <property type="entry name" value="Fum_Rdtase/Succ_DH_flav-like_C"/>
</dbReference>
<evidence type="ECO:0000256" key="5">
    <source>
        <dbReference type="ARBA" id="ARBA00022827"/>
    </source>
</evidence>
<gene>
    <name evidence="11" type="ORF">FJR48_03435</name>
</gene>
<evidence type="ECO:0000256" key="2">
    <source>
        <dbReference type="ARBA" id="ARBA00004202"/>
    </source>
</evidence>
<dbReference type="InterPro" id="IPR003953">
    <property type="entry name" value="FAD-dep_OxRdtase_2_FAD-bd"/>
</dbReference>
<evidence type="ECO:0000256" key="7">
    <source>
        <dbReference type="ARBA" id="ARBA00023002"/>
    </source>
</evidence>
<feature type="domain" description="FAD-dependent oxidoreductase 2 FAD-binding" evidence="9">
    <location>
        <begin position="4"/>
        <end position="367"/>
    </location>
</feature>
<dbReference type="PANTHER" id="PTHR11632:SF51">
    <property type="entry name" value="SUCCINATE DEHYDROGENASE [UBIQUINONE] FLAVOPROTEIN SUBUNIT, MITOCHONDRIAL"/>
    <property type="match status" value="1"/>
</dbReference>
<dbReference type="PANTHER" id="PTHR11632">
    <property type="entry name" value="SUCCINATE DEHYDROGENASE 2 FLAVOPROTEIN SUBUNIT"/>
    <property type="match status" value="1"/>
</dbReference>
<dbReference type="Pfam" id="PF00890">
    <property type="entry name" value="FAD_binding_2"/>
    <property type="match status" value="1"/>
</dbReference>
<evidence type="ECO:0000313" key="11">
    <source>
        <dbReference type="EMBL" id="QFR48822.1"/>
    </source>
</evidence>
<dbReference type="GO" id="GO:0005886">
    <property type="term" value="C:plasma membrane"/>
    <property type="evidence" value="ECO:0007669"/>
    <property type="project" value="UniProtKB-SubCell"/>
</dbReference>
<dbReference type="InterPro" id="IPR037099">
    <property type="entry name" value="Fum_R/Succ_DH_flav-like_C_sf"/>
</dbReference>
<dbReference type="Gene3D" id="3.90.700.10">
    <property type="entry name" value="Succinate dehydrogenase/fumarate reductase flavoprotein, catalytic domain"/>
    <property type="match status" value="1"/>
</dbReference>